<evidence type="ECO:0000313" key="2">
    <source>
        <dbReference type="Proteomes" id="UP000694846"/>
    </source>
</evidence>
<accession>A0A8B8GHX3</accession>
<protein>
    <submittedName>
        <fullName evidence="3">Protein FAM32A</fullName>
    </submittedName>
</protein>
<dbReference type="RefSeq" id="XP_025422510.1">
    <property type="nucleotide sequence ID" value="XM_025566725.1"/>
</dbReference>
<evidence type="ECO:0000313" key="3">
    <source>
        <dbReference type="RefSeq" id="XP_025422510.1"/>
    </source>
</evidence>
<dbReference type="GeneID" id="112692149"/>
<organism evidence="2 3">
    <name type="scientific">Sipha flava</name>
    <name type="common">yellow sugarcane aphid</name>
    <dbReference type="NCBI Taxonomy" id="143950"/>
    <lineage>
        <taxon>Eukaryota</taxon>
        <taxon>Metazoa</taxon>
        <taxon>Ecdysozoa</taxon>
        <taxon>Arthropoda</taxon>
        <taxon>Hexapoda</taxon>
        <taxon>Insecta</taxon>
        <taxon>Pterygota</taxon>
        <taxon>Neoptera</taxon>
        <taxon>Paraneoptera</taxon>
        <taxon>Hemiptera</taxon>
        <taxon>Sternorrhyncha</taxon>
        <taxon>Aphidomorpha</taxon>
        <taxon>Aphidoidea</taxon>
        <taxon>Aphididae</taxon>
        <taxon>Sipha</taxon>
    </lineage>
</organism>
<dbReference type="AlphaFoldDB" id="A0A8B8GHX3"/>
<proteinExistence type="inferred from homology"/>
<comment type="similarity">
    <text evidence="1">Belongs to the FAM32 family.</text>
</comment>
<gene>
    <name evidence="3" type="primary">LOC112692149</name>
</gene>
<dbReference type="Proteomes" id="UP000694846">
    <property type="component" value="Unplaced"/>
</dbReference>
<dbReference type="PANTHER" id="PTHR13282">
    <property type="entry name" value="PROTEIN FAM32A"/>
    <property type="match status" value="1"/>
</dbReference>
<dbReference type="Pfam" id="PF08555">
    <property type="entry name" value="FAM32A"/>
    <property type="match status" value="1"/>
</dbReference>
<evidence type="ECO:0000256" key="1">
    <source>
        <dbReference type="ARBA" id="ARBA00008948"/>
    </source>
</evidence>
<keyword evidence="2" id="KW-1185">Reference proteome</keyword>
<dbReference type="OrthoDB" id="205403at2759"/>
<dbReference type="InterPro" id="IPR013865">
    <property type="entry name" value="FAM32A"/>
</dbReference>
<reference evidence="3" key="1">
    <citation type="submission" date="2025-08" db="UniProtKB">
        <authorList>
            <consortium name="RefSeq"/>
        </authorList>
    </citation>
    <scope>IDENTIFICATION</scope>
    <source>
        <tissue evidence="3">Whole body</tissue>
    </source>
</reference>
<dbReference type="GO" id="GO:0005730">
    <property type="term" value="C:nucleolus"/>
    <property type="evidence" value="ECO:0007669"/>
    <property type="project" value="TreeGrafter"/>
</dbReference>
<dbReference type="PANTHER" id="PTHR13282:SF6">
    <property type="entry name" value="PROTEIN FAM32A"/>
    <property type="match status" value="1"/>
</dbReference>
<sequence>MSDYEYVAGGRLKLKGDAGIKKKKKKNKDKEKIIEKVNKGLEQEKCKEYHVPPTKAELAFMKQQEKLQKERILKIASTTHKKRVEEFNRHLDSLTEHFDIPKVSWTK</sequence>
<name>A0A8B8GHX3_9HEMI</name>